<comment type="caution">
    <text evidence="1">The sequence shown here is derived from an EMBL/GenBank/DDBJ whole genome shotgun (WGS) entry which is preliminary data.</text>
</comment>
<reference evidence="1 2" key="1">
    <citation type="journal article" date="2019" name="Commun. Biol.">
        <title>The bagworm genome reveals a unique fibroin gene that provides high tensile strength.</title>
        <authorList>
            <person name="Kono N."/>
            <person name="Nakamura H."/>
            <person name="Ohtoshi R."/>
            <person name="Tomita M."/>
            <person name="Numata K."/>
            <person name="Arakawa K."/>
        </authorList>
    </citation>
    <scope>NUCLEOTIDE SEQUENCE [LARGE SCALE GENOMIC DNA]</scope>
</reference>
<dbReference type="AlphaFoldDB" id="A0A4C1X072"/>
<proteinExistence type="predicted"/>
<accession>A0A4C1X072</accession>
<dbReference type="Proteomes" id="UP000299102">
    <property type="component" value="Unassembled WGS sequence"/>
</dbReference>
<evidence type="ECO:0000313" key="2">
    <source>
        <dbReference type="Proteomes" id="UP000299102"/>
    </source>
</evidence>
<keyword evidence="2" id="KW-1185">Reference proteome</keyword>
<organism evidence="1 2">
    <name type="scientific">Eumeta variegata</name>
    <name type="common">Bagworm moth</name>
    <name type="synonym">Eumeta japonica</name>
    <dbReference type="NCBI Taxonomy" id="151549"/>
    <lineage>
        <taxon>Eukaryota</taxon>
        <taxon>Metazoa</taxon>
        <taxon>Ecdysozoa</taxon>
        <taxon>Arthropoda</taxon>
        <taxon>Hexapoda</taxon>
        <taxon>Insecta</taxon>
        <taxon>Pterygota</taxon>
        <taxon>Neoptera</taxon>
        <taxon>Endopterygota</taxon>
        <taxon>Lepidoptera</taxon>
        <taxon>Glossata</taxon>
        <taxon>Ditrysia</taxon>
        <taxon>Tineoidea</taxon>
        <taxon>Psychidae</taxon>
        <taxon>Oiketicinae</taxon>
        <taxon>Eumeta</taxon>
    </lineage>
</organism>
<gene>
    <name evidence="1" type="ORF">EVAR_36738_1</name>
</gene>
<evidence type="ECO:0000313" key="1">
    <source>
        <dbReference type="EMBL" id="GBP57071.1"/>
    </source>
</evidence>
<protein>
    <submittedName>
        <fullName evidence="1">Uncharacterized protein</fullName>
    </submittedName>
</protein>
<sequence>MESADGDKDSINKRYLSIEFGHVSQVLTSTLALAIAPLSEAQYEGLVTSSLTTLALSNKDIPLIDALLLQDFVCNRLEAPLLARGVHTQGDLL</sequence>
<name>A0A4C1X072_EUMVA</name>
<dbReference type="EMBL" id="BGZK01000708">
    <property type="protein sequence ID" value="GBP57071.1"/>
    <property type="molecule type" value="Genomic_DNA"/>
</dbReference>